<protein>
    <recommendedName>
        <fullName evidence="3">Phytanoyl-CoA dioxygenase</fullName>
    </recommendedName>
</protein>
<dbReference type="Gene3D" id="2.60.120.620">
    <property type="entry name" value="q2cbj1_9rhob like domain"/>
    <property type="match status" value="1"/>
</dbReference>
<evidence type="ECO:0008006" key="3">
    <source>
        <dbReference type="Google" id="ProtNLM"/>
    </source>
</evidence>
<gene>
    <name evidence="1" type="ORF">OC846_001721</name>
</gene>
<evidence type="ECO:0000313" key="2">
    <source>
        <dbReference type="Proteomes" id="UP001176517"/>
    </source>
</evidence>
<dbReference type="PANTHER" id="PTHR40470:SF1">
    <property type="entry name" value="PHYTANOYL-COA DIOXYGENASE FAMILY PROTEIN (AFU_ORTHOLOGUE AFUA_2G15850)"/>
    <property type="match status" value="1"/>
</dbReference>
<organism evidence="1 2">
    <name type="scientific">Tilletia horrida</name>
    <dbReference type="NCBI Taxonomy" id="155126"/>
    <lineage>
        <taxon>Eukaryota</taxon>
        <taxon>Fungi</taxon>
        <taxon>Dikarya</taxon>
        <taxon>Basidiomycota</taxon>
        <taxon>Ustilaginomycotina</taxon>
        <taxon>Exobasidiomycetes</taxon>
        <taxon>Tilletiales</taxon>
        <taxon>Tilletiaceae</taxon>
        <taxon>Tilletia</taxon>
    </lineage>
</organism>
<evidence type="ECO:0000313" key="1">
    <source>
        <dbReference type="EMBL" id="KAK0555461.1"/>
    </source>
</evidence>
<dbReference type="AlphaFoldDB" id="A0AAN6GT91"/>
<name>A0AAN6GT91_9BASI</name>
<proteinExistence type="predicted"/>
<dbReference type="Proteomes" id="UP001176517">
    <property type="component" value="Unassembled WGS sequence"/>
</dbReference>
<accession>A0AAN6GT91</accession>
<comment type="caution">
    <text evidence="1">The sequence shown here is derived from an EMBL/GenBank/DDBJ whole genome shotgun (WGS) entry which is preliminary data.</text>
</comment>
<reference evidence="1" key="1">
    <citation type="journal article" date="2023" name="PhytoFront">
        <title>Draft Genome Resources of Seven Strains of Tilletia horrida, Causal Agent of Kernel Smut of Rice.</title>
        <authorList>
            <person name="Khanal S."/>
            <person name="Antony Babu S."/>
            <person name="Zhou X.G."/>
        </authorList>
    </citation>
    <scope>NUCLEOTIDE SEQUENCE</scope>
    <source>
        <strain evidence="1">TX6</strain>
    </source>
</reference>
<dbReference type="EMBL" id="JAPDMZ010000027">
    <property type="protein sequence ID" value="KAK0555461.1"/>
    <property type="molecule type" value="Genomic_DNA"/>
</dbReference>
<keyword evidence="2" id="KW-1185">Reference proteome</keyword>
<dbReference type="PANTHER" id="PTHR40470">
    <property type="entry name" value="PHYTANOYL-COA DIOXYGENASE FAMILY PROTEIN (AFU_ORTHOLOGUE AFUA_2G15850)"/>
    <property type="match status" value="1"/>
</dbReference>
<dbReference type="SUPFAM" id="SSF51197">
    <property type="entry name" value="Clavaminate synthase-like"/>
    <property type="match status" value="1"/>
</dbReference>
<sequence>MSPALPHSSVFTRFYGDNVLDVSALLLNVSSSNEMQLELFNLLINPLHHAFALGWHRDDVKPDISPEDEKALMVGSHDPNSSASATKDGGGIQWNAALYDDACLFVVPGTHRRIRTEEERRANALPPPPPTVIPEGSALSEKEKQALDGSWDGVDPPTTQRVFLKAGQTAFYSQRILHRASYLPTQIRATLHGCYGVCIAPVAPPPAASSTALQDTTNATADLGTSGATAAAAAAATAATIVSEQRARNVLQHGVEWMKDPAFGACLPDRLRPMWDNLLRMERQWAGKELGFSLDN</sequence>